<evidence type="ECO:0000256" key="1">
    <source>
        <dbReference type="ARBA" id="ARBA00022679"/>
    </source>
</evidence>
<dbReference type="GeneID" id="26161917"/>
<dbReference type="EMBL" id="CACRSU010000008">
    <property type="protein sequence ID" value="VYS81533.1"/>
    <property type="molecule type" value="Genomic_DNA"/>
</dbReference>
<keyword evidence="1" id="KW-0808">Transferase</keyword>
<reference evidence="4" key="1">
    <citation type="submission" date="2019-11" db="EMBL/GenBank/DDBJ databases">
        <authorList>
            <person name="Feng L."/>
        </authorList>
    </citation>
    <scope>NUCLEOTIDE SEQUENCE</scope>
    <source>
        <strain evidence="4">BintestinalisLFYP9</strain>
    </source>
</reference>
<dbReference type="Pfam" id="PF07804">
    <property type="entry name" value="HipA_C"/>
    <property type="match status" value="1"/>
</dbReference>
<name>A0A6N2RJN4_9BACE</name>
<dbReference type="RefSeq" id="WP_007667404.1">
    <property type="nucleotide sequence ID" value="NZ_BAABZC010000004.1"/>
</dbReference>
<proteinExistence type="predicted"/>
<feature type="domain" description="HipA-like C-terminal" evidence="3">
    <location>
        <begin position="6"/>
        <end position="90"/>
    </location>
</feature>
<dbReference type="AlphaFoldDB" id="A0A6N2RJN4"/>
<keyword evidence="2" id="KW-0418">Kinase</keyword>
<dbReference type="GO" id="GO:0016301">
    <property type="term" value="F:kinase activity"/>
    <property type="evidence" value="ECO:0007669"/>
    <property type="project" value="UniProtKB-KW"/>
</dbReference>
<evidence type="ECO:0000313" key="4">
    <source>
        <dbReference type="EMBL" id="VYS81533.1"/>
    </source>
</evidence>
<sequence>MIIYYHFNVLISNRDDYAKNLFFQWVNGSWKLSLAYDLLLSNGFNGYHTTTINGKGELALADVITLAAEIGLSEQYATQTIEELTEKCAARKMVKFRLR</sequence>
<gene>
    <name evidence="4" type="ORF">BILFYP9_00682</name>
</gene>
<dbReference type="InterPro" id="IPR012893">
    <property type="entry name" value="HipA-like_C"/>
</dbReference>
<evidence type="ECO:0000256" key="2">
    <source>
        <dbReference type="ARBA" id="ARBA00022777"/>
    </source>
</evidence>
<accession>A0A6N2RJN4</accession>
<evidence type="ECO:0000259" key="3">
    <source>
        <dbReference type="Pfam" id="PF07804"/>
    </source>
</evidence>
<organism evidence="4">
    <name type="scientific">Bacteroides intestinalis</name>
    <dbReference type="NCBI Taxonomy" id="329854"/>
    <lineage>
        <taxon>Bacteria</taxon>
        <taxon>Pseudomonadati</taxon>
        <taxon>Bacteroidota</taxon>
        <taxon>Bacteroidia</taxon>
        <taxon>Bacteroidales</taxon>
        <taxon>Bacteroidaceae</taxon>
        <taxon>Bacteroides</taxon>
    </lineage>
</organism>
<protein>
    <recommendedName>
        <fullName evidence="3">HipA-like C-terminal domain-containing protein</fullName>
    </recommendedName>
</protein>